<evidence type="ECO:0000256" key="11">
    <source>
        <dbReference type="RuleBase" id="RU004334"/>
    </source>
</evidence>
<dbReference type="InterPro" id="IPR049636">
    <property type="entry name" value="HNF4-like_DBD"/>
</dbReference>
<dbReference type="InterPro" id="IPR050274">
    <property type="entry name" value="Nuclear_hormone_rcpt_NR2"/>
</dbReference>
<dbReference type="FunFam" id="3.30.50.10:FF:000030">
    <property type="entry name" value="Nuclear Hormone Receptor family"/>
    <property type="match status" value="1"/>
</dbReference>
<evidence type="ECO:0000256" key="6">
    <source>
        <dbReference type="ARBA" id="ARBA00023015"/>
    </source>
</evidence>
<dbReference type="Pfam" id="PF00104">
    <property type="entry name" value="Hormone_recep"/>
    <property type="match status" value="1"/>
</dbReference>
<keyword evidence="15" id="KW-1185">Reference proteome</keyword>
<keyword evidence="6 11" id="KW-0805">Transcription regulation</keyword>
<dbReference type="SMART" id="SM00399">
    <property type="entry name" value="ZnF_C4"/>
    <property type="match status" value="1"/>
</dbReference>
<evidence type="ECO:0000313" key="15">
    <source>
        <dbReference type="Proteomes" id="UP000887540"/>
    </source>
</evidence>
<sequence>MDLCVVCGDKAIGRHYGAVACNGCKGFFRRSVWQNLQYTCRFNKTCNIDKDHRNACRYCRFQKCLSDGMKPEAIQNERDRIGSTKRNKRRILPPHLQSSISSGSSGYSSGSGQLSPDRHSESDESVSPAHFATAEASRRLIEMLMDIELRSGQNPSFMDEMENQNSRQKSIANIVHWANMLHPLPELAFNDKVQLLKHCSHAFSLLSTLQRSMNSAHIVLPNGTQLSLSTAYSPEISTIITRILDELLAPLRRIGVERAEFATLKALVLLQADLCGLSVLSRDRIRESRDSFLRALFTYLSQNHNVVDASVRLSSLLMLIPALFAVSNVVAENAALGQLFGLIDQPGNFGFPPLAQPPLPTTTPNDIKENLLFRPKEAFSKEMLLANLIAQANTSNPHQNLLNLSQLSGMPTAASVATSLPNFGTAFGLPMLTPTTTMSQPIKMFMS</sequence>
<keyword evidence="4 11" id="KW-0863">Zinc-finger</keyword>
<evidence type="ECO:0000256" key="4">
    <source>
        <dbReference type="ARBA" id="ARBA00022771"/>
    </source>
</evidence>
<dbReference type="PRINTS" id="PR00398">
    <property type="entry name" value="STRDHORMONER"/>
</dbReference>
<comment type="similarity">
    <text evidence="2 11">Belongs to the nuclear hormone receptor family.</text>
</comment>
<evidence type="ECO:0000313" key="16">
    <source>
        <dbReference type="WBParaSite" id="ACRNAN_scaffold3167.g11702.t1"/>
    </source>
</evidence>
<dbReference type="Gene3D" id="3.30.50.10">
    <property type="entry name" value="Erythroid Transcription Factor GATA-1, subunit A"/>
    <property type="match status" value="1"/>
</dbReference>
<feature type="domain" description="Nuclear receptor" evidence="13">
    <location>
        <begin position="1"/>
        <end position="76"/>
    </location>
</feature>
<organism evidence="15 16">
    <name type="scientific">Acrobeloides nanus</name>
    <dbReference type="NCBI Taxonomy" id="290746"/>
    <lineage>
        <taxon>Eukaryota</taxon>
        <taxon>Metazoa</taxon>
        <taxon>Ecdysozoa</taxon>
        <taxon>Nematoda</taxon>
        <taxon>Chromadorea</taxon>
        <taxon>Rhabditida</taxon>
        <taxon>Tylenchina</taxon>
        <taxon>Cephalobomorpha</taxon>
        <taxon>Cephaloboidea</taxon>
        <taxon>Cephalobidae</taxon>
        <taxon>Acrobeloides</taxon>
    </lineage>
</organism>
<dbReference type="WBParaSite" id="ACRNAN_scaffold3167.g11702.t1">
    <property type="protein sequence ID" value="ACRNAN_scaffold3167.g11702.t1"/>
    <property type="gene ID" value="ACRNAN_scaffold3167.g11702"/>
</dbReference>
<dbReference type="InterPro" id="IPR001723">
    <property type="entry name" value="Nuclear_hrmn_rcpt"/>
</dbReference>
<dbReference type="Proteomes" id="UP000887540">
    <property type="component" value="Unplaced"/>
</dbReference>
<keyword evidence="9 11" id="KW-0675">Receptor</keyword>
<dbReference type="PRINTS" id="PR00047">
    <property type="entry name" value="STROIDFINGER"/>
</dbReference>
<dbReference type="Gene3D" id="1.10.565.10">
    <property type="entry name" value="Retinoid X Receptor"/>
    <property type="match status" value="1"/>
</dbReference>
<dbReference type="SUPFAM" id="SSF48508">
    <property type="entry name" value="Nuclear receptor ligand-binding domain"/>
    <property type="match status" value="1"/>
</dbReference>
<dbReference type="PROSITE" id="PS51030">
    <property type="entry name" value="NUCLEAR_REC_DBD_2"/>
    <property type="match status" value="1"/>
</dbReference>
<dbReference type="Pfam" id="PF00105">
    <property type="entry name" value="zf-C4"/>
    <property type="match status" value="1"/>
</dbReference>
<feature type="compositionally biased region" description="Basic residues" evidence="12">
    <location>
        <begin position="83"/>
        <end position="92"/>
    </location>
</feature>
<feature type="compositionally biased region" description="Low complexity" evidence="12">
    <location>
        <begin position="98"/>
        <end position="112"/>
    </location>
</feature>
<dbReference type="SUPFAM" id="SSF57716">
    <property type="entry name" value="Glucocorticoid receptor-like (DNA-binding domain)"/>
    <property type="match status" value="1"/>
</dbReference>
<dbReference type="CDD" id="cd06960">
    <property type="entry name" value="NR_DBD_HNF4A"/>
    <property type="match status" value="1"/>
</dbReference>
<keyword evidence="8 11" id="KW-0804">Transcription</keyword>
<evidence type="ECO:0000256" key="12">
    <source>
        <dbReference type="SAM" id="MobiDB-lite"/>
    </source>
</evidence>
<feature type="domain" description="NR LBD" evidence="14">
    <location>
        <begin position="136"/>
        <end position="356"/>
    </location>
</feature>
<evidence type="ECO:0000259" key="14">
    <source>
        <dbReference type="PROSITE" id="PS51843"/>
    </source>
</evidence>
<dbReference type="InterPro" id="IPR000536">
    <property type="entry name" value="Nucl_hrmn_rcpt_lig-bd"/>
</dbReference>
<keyword evidence="10 11" id="KW-0539">Nucleus</keyword>
<dbReference type="InterPro" id="IPR000003">
    <property type="entry name" value="Retinoid-X_rcpt/HNF4"/>
</dbReference>
<evidence type="ECO:0000256" key="10">
    <source>
        <dbReference type="ARBA" id="ARBA00023242"/>
    </source>
</evidence>
<evidence type="ECO:0000256" key="3">
    <source>
        <dbReference type="ARBA" id="ARBA00022723"/>
    </source>
</evidence>
<protein>
    <submittedName>
        <fullName evidence="16">Uncharacterized protein</fullName>
    </submittedName>
</protein>
<evidence type="ECO:0000256" key="9">
    <source>
        <dbReference type="ARBA" id="ARBA00023170"/>
    </source>
</evidence>
<dbReference type="GO" id="GO:0008270">
    <property type="term" value="F:zinc ion binding"/>
    <property type="evidence" value="ECO:0007669"/>
    <property type="project" value="UniProtKB-KW"/>
</dbReference>
<name>A0A914DPX7_9BILA</name>
<dbReference type="PANTHER" id="PTHR24083">
    <property type="entry name" value="NUCLEAR HORMONE RECEPTOR"/>
    <property type="match status" value="1"/>
</dbReference>
<dbReference type="InterPro" id="IPR035500">
    <property type="entry name" value="NHR-like_dom_sf"/>
</dbReference>
<keyword evidence="3 11" id="KW-0479">Metal-binding</keyword>
<evidence type="ECO:0000256" key="1">
    <source>
        <dbReference type="ARBA" id="ARBA00004123"/>
    </source>
</evidence>
<dbReference type="PRINTS" id="PR00545">
    <property type="entry name" value="RETINOIDXR"/>
</dbReference>
<dbReference type="InterPro" id="IPR013088">
    <property type="entry name" value="Znf_NHR/GATA"/>
</dbReference>
<reference evidence="16" key="1">
    <citation type="submission" date="2022-11" db="UniProtKB">
        <authorList>
            <consortium name="WormBaseParasite"/>
        </authorList>
    </citation>
    <scope>IDENTIFICATION</scope>
</reference>
<keyword evidence="7 11" id="KW-0238">DNA-binding</keyword>
<evidence type="ECO:0000256" key="8">
    <source>
        <dbReference type="ARBA" id="ARBA00023163"/>
    </source>
</evidence>
<dbReference type="SMART" id="SM00430">
    <property type="entry name" value="HOLI"/>
    <property type="match status" value="1"/>
</dbReference>
<comment type="subcellular location">
    <subcellularLocation>
        <location evidence="1 11">Nucleus</location>
    </subcellularLocation>
</comment>
<evidence type="ECO:0000256" key="5">
    <source>
        <dbReference type="ARBA" id="ARBA00022833"/>
    </source>
</evidence>
<dbReference type="GO" id="GO:0005634">
    <property type="term" value="C:nucleus"/>
    <property type="evidence" value="ECO:0007669"/>
    <property type="project" value="UniProtKB-SubCell"/>
</dbReference>
<accession>A0A914DPX7</accession>
<proteinExistence type="inferred from homology"/>
<evidence type="ECO:0000259" key="13">
    <source>
        <dbReference type="PROSITE" id="PS51030"/>
    </source>
</evidence>
<keyword evidence="5 11" id="KW-0862">Zinc</keyword>
<feature type="region of interest" description="Disordered" evidence="12">
    <location>
        <begin position="75"/>
        <end position="129"/>
    </location>
</feature>
<evidence type="ECO:0000256" key="7">
    <source>
        <dbReference type="ARBA" id="ARBA00023125"/>
    </source>
</evidence>
<dbReference type="InterPro" id="IPR001628">
    <property type="entry name" value="Znf_hrmn_rcpt"/>
</dbReference>
<dbReference type="PROSITE" id="PS51843">
    <property type="entry name" value="NR_LBD"/>
    <property type="match status" value="1"/>
</dbReference>
<dbReference type="GO" id="GO:0003707">
    <property type="term" value="F:nuclear steroid receptor activity"/>
    <property type="evidence" value="ECO:0007669"/>
    <property type="project" value="InterPro"/>
</dbReference>
<dbReference type="PROSITE" id="PS00031">
    <property type="entry name" value="NUCLEAR_REC_DBD_1"/>
    <property type="match status" value="1"/>
</dbReference>
<evidence type="ECO:0000256" key="2">
    <source>
        <dbReference type="ARBA" id="ARBA00005993"/>
    </source>
</evidence>
<dbReference type="GO" id="GO:0000978">
    <property type="term" value="F:RNA polymerase II cis-regulatory region sequence-specific DNA binding"/>
    <property type="evidence" value="ECO:0007669"/>
    <property type="project" value="InterPro"/>
</dbReference>
<dbReference type="AlphaFoldDB" id="A0A914DPX7"/>